<feature type="binding site" evidence="6">
    <location>
        <position position="228"/>
    </location>
    <ligand>
        <name>FMN</name>
        <dbReference type="ChEBI" id="CHEBI:58210"/>
    </ligand>
</feature>
<evidence type="ECO:0000256" key="1">
    <source>
        <dbReference type="ARBA" id="ARBA00022630"/>
    </source>
</evidence>
<dbReference type="EMBL" id="FMYL01000012">
    <property type="protein sequence ID" value="SDC21102.1"/>
    <property type="molecule type" value="Genomic_DNA"/>
</dbReference>
<dbReference type="Gene3D" id="3.20.20.30">
    <property type="entry name" value="Luciferase-like domain"/>
    <property type="match status" value="1"/>
</dbReference>
<comment type="similarity">
    <text evidence="5">Belongs to the NtaA/SnaA/DszA monooxygenase family.</text>
</comment>
<dbReference type="OrthoDB" id="6133319at2"/>
<feature type="binding site" evidence="6">
    <location>
        <position position="153"/>
    </location>
    <ligand>
        <name>FMN</name>
        <dbReference type="ChEBI" id="CHEBI:58210"/>
    </ligand>
</feature>
<dbReference type="NCBIfam" id="TIGR03860">
    <property type="entry name" value="FMN_nitrolo"/>
    <property type="match status" value="1"/>
</dbReference>
<proteinExistence type="inferred from homology"/>
<gene>
    <name evidence="8" type="ORF">SAMN05421733_11231</name>
</gene>
<keyword evidence="3" id="KW-0560">Oxidoreductase</keyword>
<evidence type="ECO:0000259" key="7">
    <source>
        <dbReference type="Pfam" id="PF00296"/>
    </source>
</evidence>
<reference evidence="9" key="1">
    <citation type="submission" date="2016-09" db="EMBL/GenBank/DDBJ databases">
        <authorList>
            <person name="Varghese N."/>
            <person name="Submissions S."/>
        </authorList>
    </citation>
    <scope>NUCLEOTIDE SEQUENCE [LARGE SCALE GENOMIC DNA]</scope>
    <source>
        <strain evidence="9">ANC 4422</strain>
    </source>
</reference>
<dbReference type="PANTHER" id="PTHR30011">
    <property type="entry name" value="ALKANESULFONATE MONOOXYGENASE-RELATED"/>
    <property type="match status" value="1"/>
</dbReference>
<dbReference type="PANTHER" id="PTHR30011:SF16">
    <property type="entry name" value="C2H2 FINGER DOMAIN TRANSCRIPTION FACTOR (EUROFUNG)-RELATED"/>
    <property type="match status" value="1"/>
</dbReference>
<feature type="binding site" evidence="6">
    <location>
        <position position="157"/>
    </location>
    <ligand>
        <name>FMN</name>
        <dbReference type="ChEBI" id="CHEBI:58210"/>
    </ligand>
</feature>
<dbReference type="AlphaFoldDB" id="A0A1G6JQR7"/>
<evidence type="ECO:0000313" key="8">
    <source>
        <dbReference type="EMBL" id="SDC21102.1"/>
    </source>
</evidence>
<keyword evidence="1 6" id="KW-0285">Flavoprotein</keyword>
<dbReference type="InterPro" id="IPR051260">
    <property type="entry name" value="Diverse_substr_monoxygenases"/>
</dbReference>
<evidence type="ECO:0000256" key="5">
    <source>
        <dbReference type="ARBA" id="ARBA00033748"/>
    </source>
</evidence>
<feature type="domain" description="Luciferase-like" evidence="7">
    <location>
        <begin position="33"/>
        <end position="386"/>
    </location>
</feature>
<dbReference type="GO" id="GO:0016705">
    <property type="term" value="F:oxidoreductase activity, acting on paired donors, with incorporation or reduction of molecular oxygen"/>
    <property type="evidence" value="ECO:0007669"/>
    <property type="project" value="InterPro"/>
</dbReference>
<name>A0A1G6JQR7_9GAMM</name>
<feature type="binding site" evidence="6">
    <location>
        <position position="103"/>
    </location>
    <ligand>
        <name>FMN</name>
        <dbReference type="ChEBI" id="CHEBI:58210"/>
    </ligand>
</feature>
<organism evidence="8 9">
    <name type="scientific">Acinetobacter boissieri</name>
    <dbReference type="NCBI Taxonomy" id="1219383"/>
    <lineage>
        <taxon>Bacteria</taxon>
        <taxon>Pseudomonadati</taxon>
        <taxon>Pseudomonadota</taxon>
        <taxon>Gammaproteobacteria</taxon>
        <taxon>Moraxellales</taxon>
        <taxon>Moraxellaceae</taxon>
        <taxon>Acinetobacter</taxon>
    </lineage>
</organism>
<feature type="binding site" evidence="6">
    <location>
        <position position="56"/>
    </location>
    <ligand>
        <name>FMN</name>
        <dbReference type="ChEBI" id="CHEBI:58210"/>
    </ligand>
</feature>
<keyword evidence="4 8" id="KW-0503">Monooxygenase</keyword>
<dbReference type="Pfam" id="PF00296">
    <property type="entry name" value="Bac_luciferase"/>
    <property type="match status" value="1"/>
</dbReference>
<dbReference type="InterPro" id="IPR036661">
    <property type="entry name" value="Luciferase-like_sf"/>
</dbReference>
<protein>
    <submittedName>
        <fullName evidence="8">FMN-dependent oxidoreductase, nitrilotriacetate monooxygenase family</fullName>
    </submittedName>
</protein>
<dbReference type="InterPro" id="IPR016215">
    <property type="entry name" value="NTA_MOA"/>
</dbReference>
<evidence type="ECO:0000313" key="9">
    <source>
        <dbReference type="Proteomes" id="UP000242501"/>
    </source>
</evidence>
<feature type="binding site" evidence="6">
    <location>
        <position position="227"/>
    </location>
    <ligand>
        <name>FMN</name>
        <dbReference type="ChEBI" id="CHEBI:58210"/>
    </ligand>
</feature>
<evidence type="ECO:0000256" key="3">
    <source>
        <dbReference type="ARBA" id="ARBA00023002"/>
    </source>
</evidence>
<sequence>MSKKQMNLAMFLFPGFHFGAWRLPDAIPEIDLGIEHYVKSAQLAEEGKMDAIFFEDQAAVPRSNNILKGDTYGGASPRALHFDPSMLLPALARETTHLGLVATATTSFNEPYNIARRFSSLDFISNGRAGWNLVTSFNENEAQNFGLDVHMDHGDRYERAGEFFDVVSGLWEGWEKGALTRDKEKGVYFDVTKMNFLNHEGKYFKVRGPLTMDRSPQVRPAIFQAGSSIIGRTLAARTADAIFTHQPNYSACREFREDVRKRTAEFGRDPDKIKILPGIMPIVAETDEEAHALHEQMKALIPEDLAIGWMMQNSGGLDVRDYDLNGPLPEMPKTNAGTTMQKLMVEYASKGNKSILETARHFAESTGQPVIVGSPTTIADVMQEWFENEACDGFLVSPPYFPAGVENFVRLVIPELQRRGLFRTEYTGTHLREHLGVTSYT</sequence>
<evidence type="ECO:0000256" key="4">
    <source>
        <dbReference type="ARBA" id="ARBA00023033"/>
    </source>
</evidence>
<dbReference type="Proteomes" id="UP000242501">
    <property type="component" value="Unassembled WGS sequence"/>
</dbReference>
<evidence type="ECO:0000256" key="6">
    <source>
        <dbReference type="PIRSR" id="PIRSR000337-1"/>
    </source>
</evidence>
<evidence type="ECO:0000256" key="2">
    <source>
        <dbReference type="ARBA" id="ARBA00022643"/>
    </source>
</evidence>
<dbReference type="CDD" id="cd01095">
    <property type="entry name" value="Nitrilotriacetate_monoxgenase"/>
    <property type="match status" value="1"/>
</dbReference>
<keyword evidence="2 6" id="KW-0288">FMN</keyword>
<dbReference type="PIRSF" id="PIRSF000337">
    <property type="entry name" value="NTA_MOA"/>
    <property type="match status" value="1"/>
</dbReference>
<dbReference type="STRING" id="1219383.SAMN05421733_11231"/>
<accession>A0A1G6JQR7</accession>
<dbReference type="RefSeq" id="WP_092749709.1">
    <property type="nucleotide sequence ID" value="NZ_FMYL01000012.1"/>
</dbReference>
<dbReference type="GO" id="GO:0004497">
    <property type="term" value="F:monooxygenase activity"/>
    <property type="evidence" value="ECO:0007669"/>
    <property type="project" value="UniProtKB-KW"/>
</dbReference>
<dbReference type="SUPFAM" id="SSF51679">
    <property type="entry name" value="Bacterial luciferase-like"/>
    <property type="match status" value="1"/>
</dbReference>
<keyword evidence="9" id="KW-1185">Reference proteome</keyword>
<dbReference type="InterPro" id="IPR011251">
    <property type="entry name" value="Luciferase-like_dom"/>
</dbReference>